<feature type="region of interest" description="Disordered" evidence="5">
    <location>
        <begin position="96"/>
        <end position="123"/>
    </location>
</feature>
<dbReference type="InterPro" id="IPR011057">
    <property type="entry name" value="Mss4-like_sf"/>
</dbReference>
<evidence type="ECO:0000259" key="6">
    <source>
        <dbReference type="PROSITE" id="PS51891"/>
    </source>
</evidence>
<organism evidence="7 8">
    <name type="scientific">Terfezia boudieri ATCC MYA-4762</name>
    <dbReference type="NCBI Taxonomy" id="1051890"/>
    <lineage>
        <taxon>Eukaryota</taxon>
        <taxon>Fungi</taxon>
        <taxon>Dikarya</taxon>
        <taxon>Ascomycota</taxon>
        <taxon>Pezizomycotina</taxon>
        <taxon>Pezizomycetes</taxon>
        <taxon>Pezizales</taxon>
        <taxon>Pezizaceae</taxon>
        <taxon>Terfezia</taxon>
    </lineage>
</organism>
<dbReference type="Gene3D" id="3.90.1590.10">
    <property type="entry name" value="glutathione-dependent formaldehyde- activating enzyme (gfa)"/>
    <property type="match status" value="1"/>
</dbReference>
<sequence>MIGRTANCAIHRIFLCHQVETRLLGLTYINIQTASSRAGRATDNIGYTPEENVESFGSSWPETQELQRGVLPEHYKGNNIALKTFFLSTFNSPLPRTTIPPSSTRNRRHHKPEMTSPLTSTLSGSCSCGRNKFTITPKPLTEEPDPAYGPPPHLFYCNCSQCRRQHASPLIPEVRLPITWTTYSTHPTSTTETPESILKIHHSTPGVVERRFCGYCGTPMSYWSSATDEEKAILYIPIATLSDESQKVLVEQVGPPELHFHWGSGAGWFQKLLVGSEVVKGGKFQGGVESEMVQ</sequence>
<keyword evidence="8" id="KW-1185">Reference proteome</keyword>
<dbReference type="GO" id="GO:0016846">
    <property type="term" value="F:carbon-sulfur lyase activity"/>
    <property type="evidence" value="ECO:0007669"/>
    <property type="project" value="InterPro"/>
</dbReference>
<evidence type="ECO:0000256" key="2">
    <source>
        <dbReference type="ARBA" id="ARBA00022723"/>
    </source>
</evidence>
<keyword evidence="3" id="KW-0862">Zinc</keyword>
<dbReference type="PANTHER" id="PTHR33337">
    <property type="entry name" value="GFA DOMAIN-CONTAINING PROTEIN"/>
    <property type="match status" value="1"/>
</dbReference>
<dbReference type="AlphaFoldDB" id="A0A3N4LQS4"/>
<evidence type="ECO:0000313" key="7">
    <source>
        <dbReference type="EMBL" id="RPB25196.1"/>
    </source>
</evidence>
<dbReference type="OrthoDB" id="5422068at2759"/>
<accession>A0A3N4LQS4</accession>
<dbReference type="Proteomes" id="UP000267821">
    <property type="component" value="Unassembled WGS sequence"/>
</dbReference>
<comment type="similarity">
    <text evidence="1">Belongs to the Gfa family.</text>
</comment>
<reference evidence="7 8" key="1">
    <citation type="journal article" date="2018" name="Nat. Ecol. Evol.">
        <title>Pezizomycetes genomes reveal the molecular basis of ectomycorrhizal truffle lifestyle.</title>
        <authorList>
            <person name="Murat C."/>
            <person name="Payen T."/>
            <person name="Noel B."/>
            <person name="Kuo A."/>
            <person name="Morin E."/>
            <person name="Chen J."/>
            <person name="Kohler A."/>
            <person name="Krizsan K."/>
            <person name="Balestrini R."/>
            <person name="Da Silva C."/>
            <person name="Montanini B."/>
            <person name="Hainaut M."/>
            <person name="Levati E."/>
            <person name="Barry K.W."/>
            <person name="Belfiori B."/>
            <person name="Cichocki N."/>
            <person name="Clum A."/>
            <person name="Dockter R.B."/>
            <person name="Fauchery L."/>
            <person name="Guy J."/>
            <person name="Iotti M."/>
            <person name="Le Tacon F."/>
            <person name="Lindquist E.A."/>
            <person name="Lipzen A."/>
            <person name="Malagnac F."/>
            <person name="Mello A."/>
            <person name="Molinier V."/>
            <person name="Miyauchi S."/>
            <person name="Poulain J."/>
            <person name="Riccioni C."/>
            <person name="Rubini A."/>
            <person name="Sitrit Y."/>
            <person name="Splivallo R."/>
            <person name="Traeger S."/>
            <person name="Wang M."/>
            <person name="Zifcakova L."/>
            <person name="Wipf D."/>
            <person name="Zambonelli A."/>
            <person name="Paolocci F."/>
            <person name="Nowrousian M."/>
            <person name="Ottonello S."/>
            <person name="Baldrian P."/>
            <person name="Spatafora J.W."/>
            <person name="Henrissat B."/>
            <person name="Nagy L.G."/>
            <person name="Aury J.M."/>
            <person name="Wincker P."/>
            <person name="Grigoriev I.V."/>
            <person name="Bonfante P."/>
            <person name="Martin F.M."/>
        </authorList>
    </citation>
    <scope>NUCLEOTIDE SEQUENCE [LARGE SCALE GENOMIC DNA]</scope>
    <source>
        <strain evidence="7 8">ATCC MYA-4762</strain>
    </source>
</reference>
<dbReference type="PANTHER" id="PTHR33337:SF40">
    <property type="entry name" value="CENP-V_GFA DOMAIN-CONTAINING PROTEIN-RELATED"/>
    <property type="match status" value="1"/>
</dbReference>
<dbReference type="InParanoid" id="A0A3N4LQS4"/>
<protein>
    <recommendedName>
        <fullName evidence="6">CENP-V/GFA domain-containing protein</fullName>
    </recommendedName>
</protein>
<dbReference type="STRING" id="1051890.A0A3N4LQS4"/>
<keyword evidence="2" id="KW-0479">Metal-binding</keyword>
<dbReference type="GO" id="GO:0046872">
    <property type="term" value="F:metal ion binding"/>
    <property type="evidence" value="ECO:0007669"/>
    <property type="project" value="UniProtKB-KW"/>
</dbReference>
<evidence type="ECO:0000256" key="4">
    <source>
        <dbReference type="ARBA" id="ARBA00023239"/>
    </source>
</evidence>
<name>A0A3N4LQS4_9PEZI</name>
<evidence type="ECO:0000256" key="1">
    <source>
        <dbReference type="ARBA" id="ARBA00005495"/>
    </source>
</evidence>
<keyword evidence="4" id="KW-0456">Lyase</keyword>
<evidence type="ECO:0000256" key="5">
    <source>
        <dbReference type="SAM" id="MobiDB-lite"/>
    </source>
</evidence>
<dbReference type="Pfam" id="PF04828">
    <property type="entry name" value="GFA"/>
    <property type="match status" value="1"/>
</dbReference>
<dbReference type="InterPro" id="IPR006913">
    <property type="entry name" value="CENP-V/GFA"/>
</dbReference>
<dbReference type="EMBL" id="ML121538">
    <property type="protein sequence ID" value="RPB25196.1"/>
    <property type="molecule type" value="Genomic_DNA"/>
</dbReference>
<evidence type="ECO:0000256" key="3">
    <source>
        <dbReference type="ARBA" id="ARBA00022833"/>
    </source>
</evidence>
<gene>
    <name evidence="7" type="ORF">L211DRAFT_867209</name>
</gene>
<dbReference type="SUPFAM" id="SSF51316">
    <property type="entry name" value="Mss4-like"/>
    <property type="match status" value="1"/>
</dbReference>
<evidence type="ECO:0000313" key="8">
    <source>
        <dbReference type="Proteomes" id="UP000267821"/>
    </source>
</evidence>
<proteinExistence type="inferred from homology"/>
<dbReference type="PROSITE" id="PS51891">
    <property type="entry name" value="CENP_V_GFA"/>
    <property type="match status" value="1"/>
</dbReference>
<feature type="domain" description="CENP-V/GFA" evidence="6">
    <location>
        <begin position="122"/>
        <end position="259"/>
    </location>
</feature>